<sequence>MDTDSPATDGLEITDDRDRLDVALVHRELAASYWSPGVPRAVVEAAIAGSECWSAHRDGVQIGFARLVTDRATFGYLADVFVVAEARGAGVGSALVEAVTARADEYGLRRLILATRDAHGVYRPFGFTDSPSGLLMERTVDPAELYGRSG</sequence>
<protein>
    <submittedName>
        <fullName evidence="2">GNAT family N-acetyltransferase</fullName>
        <ecNumber evidence="2">2.3.-.-</ecNumber>
    </submittedName>
</protein>
<keyword evidence="3" id="KW-1185">Reference proteome</keyword>
<feature type="domain" description="N-acetyltransferase" evidence="1">
    <location>
        <begin position="11"/>
        <end position="141"/>
    </location>
</feature>
<keyword evidence="2" id="KW-0808">Transferase</keyword>
<dbReference type="SUPFAM" id="SSF55729">
    <property type="entry name" value="Acyl-CoA N-acyltransferases (Nat)"/>
    <property type="match status" value="1"/>
</dbReference>
<name>A0ABW4FWG6_9PSEU</name>
<evidence type="ECO:0000313" key="2">
    <source>
        <dbReference type="EMBL" id="MFD1534449.1"/>
    </source>
</evidence>
<dbReference type="Proteomes" id="UP001597145">
    <property type="component" value="Unassembled WGS sequence"/>
</dbReference>
<dbReference type="RefSeq" id="WP_343984037.1">
    <property type="nucleotide sequence ID" value="NZ_BAAAJG010000017.1"/>
</dbReference>
<dbReference type="InterPro" id="IPR000182">
    <property type="entry name" value="GNAT_dom"/>
</dbReference>
<comment type="caution">
    <text evidence="2">The sequence shown here is derived from an EMBL/GenBank/DDBJ whole genome shotgun (WGS) entry which is preliminary data.</text>
</comment>
<dbReference type="PANTHER" id="PTHR43233:SF1">
    <property type="entry name" value="FAMILY N-ACETYLTRANSFERASE, PUTATIVE (AFU_ORTHOLOGUE AFUA_6G03350)-RELATED"/>
    <property type="match status" value="1"/>
</dbReference>
<keyword evidence="2" id="KW-0012">Acyltransferase</keyword>
<evidence type="ECO:0000313" key="3">
    <source>
        <dbReference type="Proteomes" id="UP001597145"/>
    </source>
</evidence>
<gene>
    <name evidence="2" type="ORF">ACFSCY_34020</name>
</gene>
<reference evidence="3" key="1">
    <citation type="journal article" date="2019" name="Int. J. Syst. Evol. Microbiol.">
        <title>The Global Catalogue of Microorganisms (GCM) 10K type strain sequencing project: providing services to taxonomists for standard genome sequencing and annotation.</title>
        <authorList>
            <consortium name="The Broad Institute Genomics Platform"/>
            <consortium name="The Broad Institute Genome Sequencing Center for Infectious Disease"/>
            <person name="Wu L."/>
            <person name="Ma J."/>
        </authorList>
    </citation>
    <scope>NUCLEOTIDE SEQUENCE [LARGE SCALE GENOMIC DNA]</scope>
    <source>
        <strain evidence="3">JCM 12165</strain>
    </source>
</reference>
<dbReference type="EMBL" id="JBHUCP010000034">
    <property type="protein sequence ID" value="MFD1534449.1"/>
    <property type="molecule type" value="Genomic_DNA"/>
</dbReference>
<dbReference type="InterPro" id="IPR053144">
    <property type="entry name" value="Acetyltransferase_Butenolide"/>
</dbReference>
<dbReference type="PROSITE" id="PS51186">
    <property type="entry name" value="GNAT"/>
    <property type="match status" value="1"/>
</dbReference>
<dbReference type="PANTHER" id="PTHR43233">
    <property type="entry name" value="FAMILY N-ACETYLTRANSFERASE, PUTATIVE (AFU_ORTHOLOGUE AFUA_6G03350)-RELATED"/>
    <property type="match status" value="1"/>
</dbReference>
<dbReference type="Gene3D" id="3.40.630.30">
    <property type="match status" value="1"/>
</dbReference>
<accession>A0ABW4FWG6</accession>
<organism evidence="2 3">
    <name type="scientific">Pseudonocardia aurantiaca</name>
    <dbReference type="NCBI Taxonomy" id="75290"/>
    <lineage>
        <taxon>Bacteria</taxon>
        <taxon>Bacillati</taxon>
        <taxon>Actinomycetota</taxon>
        <taxon>Actinomycetes</taxon>
        <taxon>Pseudonocardiales</taxon>
        <taxon>Pseudonocardiaceae</taxon>
        <taxon>Pseudonocardia</taxon>
    </lineage>
</organism>
<proteinExistence type="predicted"/>
<dbReference type="InterPro" id="IPR016181">
    <property type="entry name" value="Acyl_CoA_acyltransferase"/>
</dbReference>
<dbReference type="EC" id="2.3.-.-" evidence="2"/>
<dbReference type="CDD" id="cd04301">
    <property type="entry name" value="NAT_SF"/>
    <property type="match status" value="1"/>
</dbReference>
<dbReference type="GO" id="GO:0016746">
    <property type="term" value="F:acyltransferase activity"/>
    <property type="evidence" value="ECO:0007669"/>
    <property type="project" value="UniProtKB-KW"/>
</dbReference>
<evidence type="ECO:0000259" key="1">
    <source>
        <dbReference type="PROSITE" id="PS51186"/>
    </source>
</evidence>
<dbReference type="Pfam" id="PF00583">
    <property type="entry name" value="Acetyltransf_1"/>
    <property type="match status" value="1"/>
</dbReference>